<feature type="domain" description="Myb-like" evidence="2">
    <location>
        <begin position="110"/>
        <end position="153"/>
    </location>
</feature>
<evidence type="ECO:0000256" key="1">
    <source>
        <dbReference type="SAM" id="MobiDB-lite"/>
    </source>
</evidence>
<dbReference type="SUPFAM" id="SSF46689">
    <property type="entry name" value="Homeodomain-like"/>
    <property type="match status" value="1"/>
</dbReference>
<proteinExistence type="predicted"/>
<dbReference type="InterPro" id="IPR001005">
    <property type="entry name" value="SANT/Myb"/>
</dbReference>
<feature type="compositionally biased region" description="Polar residues" evidence="1">
    <location>
        <begin position="96"/>
        <end position="108"/>
    </location>
</feature>
<gene>
    <name evidence="3" type="ORF">SEPCBS57363_003256</name>
</gene>
<feature type="region of interest" description="Disordered" evidence="1">
    <location>
        <begin position="245"/>
        <end position="309"/>
    </location>
</feature>
<organism evidence="3 4">
    <name type="scientific">Sporothrix epigloea</name>
    <dbReference type="NCBI Taxonomy" id="1892477"/>
    <lineage>
        <taxon>Eukaryota</taxon>
        <taxon>Fungi</taxon>
        <taxon>Dikarya</taxon>
        <taxon>Ascomycota</taxon>
        <taxon>Pezizomycotina</taxon>
        <taxon>Sordariomycetes</taxon>
        <taxon>Sordariomycetidae</taxon>
        <taxon>Ophiostomatales</taxon>
        <taxon>Ophiostomataceae</taxon>
        <taxon>Sporothrix</taxon>
    </lineage>
</organism>
<evidence type="ECO:0000313" key="4">
    <source>
        <dbReference type="Proteomes" id="UP001642501"/>
    </source>
</evidence>
<dbReference type="PROSITE" id="PS50090">
    <property type="entry name" value="MYB_LIKE"/>
    <property type="match status" value="1"/>
</dbReference>
<feature type="region of interest" description="Disordered" evidence="1">
    <location>
        <begin position="53"/>
        <end position="108"/>
    </location>
</feature>
<dbReference type="CDD" id="cd00167">
    <property type="entry name" value="SANT"/>
    <property type="match status" value="1"/>
</dbReference>
<sequence length="374" mass="40029">MPSYYTQSRVNPLSGLSGASTTAYYNHISDAMPPSTTTATAMTPFENLPLALGDASLPATDGHLHRPTRSTAKSNKVHPASAHRAAQIQPLPTPIPSTIDSTVPRVSSSGAWCPQDDDALLQARSRGENWAQIQLHFPSKTPNACRKRHERLVERRNASNDIDARKMAQIAREYMQLRREMWQPLALRAGEKWTVVEARCMSAGLKNLQAAARSASRRMRTESALAPLPNDALLDPGILPDSDNVLGDASGFHTAQHDNSTSRGNTTGRGGANRSASAGGGSSSNRRSGTNHRRHVHTQSYARDVGGSPSSYSDFYATTEGFSQSLRALGAATVSASGIVDGHGNGAGMVSPYMSHPGQQLSPDMSADSLLHQR</sequence>
<accession>A0ABP0DKG7</accession>
<dbReference type="EMBL" id="CAWUOM010000050">
    <property type="protein sequence ID" value="CAK7268761.1"/>
    <property type="molecule type" value="Genomic_DNA"/>
</dbReference>
<keyword evidence="4" id="KW-1185">Reference proteome</keyword>
<protein>
    <recommendedName>
        <fullName evidence="2">Myb-like domain-containing protein</fullName>
    </recommendedName>
</protein>
<name>A0ABP0DKG7_9PEZI</name>
<dbReference type="InterPro" id="IPR009057">
    <property type="entry name" value="Homeodomain-like_sf"/>
</dbReference>
<reference evidence="3 4" key="1">
    <citation type="submission" date="2024-01" db="EMBL/GenBank/DDBJ databases">
        <authorList>
            <person name="Allen C."/>
            <person name="Tagirdzhanova G."/>
        </authorList>
    </citation>
    <scope>NUCLEOTIDE SEQUENCE [LARGE SCALE GENOMIC DNA]</scope>
    <source>
        <strain evidence="3 4">CBS 573.63</strain>
    </source>
</reference>
<dbReference type="SMART" id="SM00717">
    <property type="entry name" value="SANT"/>
    <property type="match status" value="1"/>
</dbReference>
<comment type="caution">
    <text evidence="3">The sequence shown here is derived from an EMBL/GenBank/DDBJ whole genome shotgun (WGS) entry which is preliminary data.</text>
</comment>
<evidence type="ECO:0000313" key="3">
    <source>
        <dbReference type="EMBL" id="CAK7268761.1"/>
    </source>
</evidence>
<dbReference type="Pfam" id="PF13921">
    <property type="entry name" value="Myb_DNA-bind_6"/>
    <property type="match status" value="1"/>
</dbReference>
<evidence type="ECO:0000259" key="2">
    <source>
        <dbReference type="PROSITE" id="PS50090"/>
    </source>
</evidence>
<feature type="compositionally biased region" description="Low complexity" evidence="1">
    <location>
        <begin position="259"/>
        <end position="288"/>
    </location>
</feature>
<dbReference type="Gene3D" id="1.10.10.60">
    <property type="entry name" value="Homeodomain-like"/>
    <property type="match status" value="1"/>
</dbReference>
<dbReference type="Proteomes" id="UP001642501">
    <property type="component" value="Unassembled WGS sequence"/>
</dbReference>